<sequence>MAQRNLPSRRPQPPARPRRRRRGPSRACRLTITLSVTATLVTGLVRACDSTPPDGAGAAVTVAAGAPARIELPPLTTRVASPPARRTPSPRATQAKPRPERPKPSASPAGTGRSTSAARPASRDGKGGGTRALPPSPAKRLVIPKLTIASPVTQLGLDERGALTAPPVDDPKLVGWYGLGPAPGEAGTAVAVGHRDTRTGPAVFLNLGMLKPGDKVNVLREDRRTAVFTVDKVRTFTKEKFPDKQVYGSTGRPELRLLTCGGSFDKKRGYSANVVVFAHLTDVRQV</sequence>
<keyword evidence="1" id="KW-0378">Hydrolase</keyword>
<dbReference type="InterPro" id="IPR005754">
    <property type="entry name" value="Sortase"/>
</dbReference>
<feature type="region of interest" description="Disordered" evidence="2">
    <location>
        <begin position="1"/>
        <end position="26"/>
    </location>
</feature>
<dbReference type="EMBL" id="JAFEJA010000001">
    <property type="protein sequence ID" value="MBM9622474.1"/>
    <property type="molecule type" value="Genomic_DNA"/>
</dbReference>
<keyword evidence="4" id="KW-1185">Reference proteome</keyword>
<dbReference type="NCBIfam" id="NF033748">
    <property type="entry name" value="class_F_sortase"/>
    <property type="match status" value="1"/>
</dbReference>
<proteinExistence type="predicted"/>
<feature type="region of interest" description="Disordered" evidence="2">
    <location>
        <begin position="73"/>
        <end position="138"/>
    </location>
</feature>
<feature type="compositionally biased region" description="Low complexity" evidence="2">
    <location>
        <begin position="76"/>
        <end position="95"/>
    </location>
</feature>
<dbReference type="Gene3D" id="2.40.260.10">
    <property type="entry name" value="Sortase"/>
    <property type="match status" value="1"/>
</dbReference>
<accession>A0ABS2UY91</accession>
<dbReference type="Pfam" id="PF04203">
    <property type="entry name" value="Sortase"/>
    <property type="match status" value="1"/>
</dbReference>
<evidence type="ECO:0000313" key="4">
    <source>
        <dbReference type="Proteomes" id="UP000664109"/>
    </source>
</evidence>
<organism evidence="3 4">
    <name type="scientific">Streptomyces zhihengii</name>
    <dbReference type="NCBI Taxonomy" id="1818004"/>
    <lineage>
        <taxon>Bacteria</taxon>
        <taxon>Bacillati</taxon>
        <taxon>Actinomycetota</taxon>
        <taxon>Actinomycetes</taxon>
        <taxon>Kitasatosporales</taxon>
        <taxon>Streptomycetaceae</taxon>
        <taxon>Streptomyces</taxon>
    </lineage>
</organism>
<dbReference type="SUPFAM" id="SSF63817">
    <property type="entry name" value="Sortase"/>
    <property type="match status" value="1"/>
</dbReference>
<gene>
    <name evidence="3" type="ORF">JE024_27800</name>
</gene>
<protein>
    <submittedName>
        <fullName evidence="3">Class F sortase</fullName>
    </submittedName>
</protein>
<comment type="caution">
    <text evidence="3">The sequence shown here is derived from an EMBL/GenBank/DDBJ whole genome shotgun (WGS) entry which is preliminary data.</text>
</comment>
<evidence type="ECO:0000256" key="2">
    <source>
        <dbReference type="SAM" id="MobiDB-lite"/>
    </source>
</evidence>
<dbReference type="InterPro" id="IPR023365">
    <property type="entry name" value="Sortase_dom-sf"/>
</dbReference>
<dbReference type="InterPro" id="IPR042001">
    <property type="entry name" value="Sortase_F"/>
</dbReference>
<evidence type="ECO:0000256" key="1">
    <source>
        <dbReference type="ARBA" id="ARBA00022801"/>
    </source>
</evidence>
<reference evidence="3 4" key="1">
    <citation type="journal article" date="2016" name="Arch. Microbiol.">
        <title>Streptomyces zhihengii sp. nov., isolated from rhizospheric soil of Psammosilene tunicoides.</title>
        <authorList>
            <person name="Huang M.J."/>
            <person name="Fei J.J."/>
            <person name="Salam N."/>
            <person name="Kim C.J."/>
            <person name="Hozzein W.N."/>
            <person name="Xiao M."/>
            <person name="Huang H.Q."/>
            <person name="Li W.J."/>
        </authorList>
    </citation>
    <scope>NUCLEOTIDE SEQUENCE [LARGE SCALE GENOMIC DNA]</scope>
    <source>
        <strain evidence="3 4">YIM T102</strain>
    </source>
</reference>
<evidence type="ECO:0000313" key="3">
    <source>
        <dbReference type="EMBL" id="MBM9622474.1"/>
    </source>
</evidence>
<dbReference type="CDD" id="cd05829">
    <property type="entry name" value="Sortase_F"/>
    <property type="match status" value="1"/>
</dbReference>
<name>A0ABS2UY91_9ACTN</name>
<dbReference type="Proteomes" id="UP000664109">
    <property type="component" value="Unassembled WGS sequence"/>
</dbReference>